<accession>A0A3E4GMK6</accession>
<dbReference type="RefSeq" id="WP_117558866.1">
    <property type="nucleotide sequence ID" value="NZ_QSOV01000017.1"/>
</dbReference>
<sequence length="289" mass="33680">MIEIKYVCSNGEEYNLIGDKMKPTSGYFHSYEWNPNTTERKMGVTVNSFTKDPAVYEITLTVRGRVEERKEILDKITDAFERDVANLSPGRIYYGEYYIDCYIYKSSNEVSGENNSRTDCKVEIYCPYPFWCAEEKRSFFPISTEPKISSDYLDYPYDYSYDYTREKNGVQDWMIDHFQSSNFELIIYGPCTDPKITINNYPYQIFDTLSAGEYITVNSCTKTVTKNLGNGTMQNIFEKRAKDKSIFEPIPSGSLAVNWNGEFGFDFTVFKERSVPKWSQSTRIQKEKN</sequence>
<comment type="caution">
    <text evidence="1">The sequence shown here is derived from an EMBL/GenBank/DDBJ whole genome shotgun (WGS) entry which is preliminary data.</text>
</comment>
<evidence type="ECO:0008006" key="3">
    <source>
        <dbReference type="Google" id="ProtNLM"/>
    </source>
</evidence>
<gene>
    <name evidence="1" type="ORF">DXD67_13215</name>
</gene>
<protein>
    <recommendedName>
        <fullName evidence="3">Phage tail protein</fullName>
    </recommendedName>
</protein>
<evidence type="ECO:0000313" key="1">
    <source>
        <dbReference type="EMBL" id="RGJ21373.1"/>
    </source>
</evidence>
<dbReference type="EMBL" id="QSOV01000017">
    <property type="protein sequence ID" value="RGJ21373.1"/>
    <property type="molecule type" value="Genomic_DNA"/>
</dbReference>
<evidence type="ECO:0000313" key="2">
    <source>
        <dbReference type="Proteomes" id="UP000260655"/>
    </source>
</evidence>
<reference evidence="1 2" key="1">
    <citation type="submission" date="2018-08" db="EMBL/GenBank/DDBJ databases">
        <title>A genome reference for cultivated species of the human gut microbiota.</title>
        <authorList>
            <person name="Zou Y."/>
            <person name="Xue W."/>
            <person name="Luo G."/>
        </authorList>
    </citation>
    <scope>NUCLEOTIDE SEQUENCE [LARGE SCALE GENOMIC DNA]</scope>
    <source>
        <strain evidence="1 2">TM07-19</strain>
    </source>
</reference>
<dbReference type="Proteomes" id="UP000260655">
    <property type="component" value="Unassembled WGS sequence"/>
</dbReference>
<name>A0A3E4GMK6_9FIRM</name>
<proteinExistence type="predicted"/>
<dbReference type="AlphaFoldDB" id="A0A3E4GMK6"/>
<organism evidence="1 2">
    <name type="scientific">Coprococcus comes</name>
    <dbReference type="NCBI Taxonomy" id="410072"/>
    <lineage>
        <taxon>Bacteria</taxon>
        <taxon>Bacillati</taxon>
        <taxon>Bacillota</taxon>
        <taxon>Clostridia</taxon>
        <taxon>Lachnospirales</taxon>
        <taxon>Lachnospiraceae</taxon>
        <taxon>Coprococcus</taxon>
    </lineage>
</organism>